<dbReference type="AlphaFoldDB" id="R9NWM5"/>
<organism evidence="3 4">
    <name type="scientific">Pseudozyma hubeiensis (strain SY62)</name>
    <name type="common">Yeast</name>
    <dbReference type="NCBI Taxonomy" id="1305764"/>
    <lineage>
        <taxon>Eukaryota</taxon>
        <taxon>Fungi</taxon>
        <taxon>Dikarya</taxon>
        <taxon>Basidiomycota</taxon>
        <taxon>Ustilaginomycotina</taxon>
        <taxon>Ustilaginomycetes</taxon>
        <taxon>Ustilaginales</taxon>
        <taxon>Ustilaginaceae</taxon>
        <taxon>Pseudozyma</taxon>
    </lineage>
</organism>
<dbReference type="GO" id="GO:0070475">
    <property type="term" value="P:rRNA base methylation"/>
    <property type="evidence" value="ECO:0007669"/>
    <property type="project" value="TreeGrafter"/>
</dbReference>
<evidence type="ECO:0000313" key="3">
    <source>
        <dbReference type="EMBL" id="GAC92867.1"/>
    </source>
</evidence>
<dbReference type="GO" id="GO:0008168">
    <property type="term" value="F:methyltransferase activity"/>
    <property type="evidence" value="ECO:0007669"/>
    <property type="project" value="UniProtKB-KW"/>
</dbReference>
<dbReference type="GeneID" id="24105733"/>
<keyword evidence="4" id="KW-1185">Reference proteome</keyword>
<evidence type="ECO:0000256" key="2">
    <source>
        <dbReference type="ARBA" id="ARBA00022679"/>
    </source>
</evidence>
<dbReference type="RefSeq" id="XP_012186454.1">
    <property type="nucleotide sequence ID" value="XM_012331064.1"/>
</dbReference>
<proteinExistence type="predicted"/>
<dbReference type="SUPFAM" id="SSF53335">
    <property type="entry name" value="S-adenosyl-L-methionine-dependent methyltransferases"/>
    <property type="match status" value="1"/>
</dbReference>
<dbReference type="OrthoDB" id="514248at2759"/>
<dbReference type="HOGENOM" id="CLU_027534_0_1_1"/>
<dbReference type="Gene3D" id="3.40.50.150">
    <property type="entry name" value="Vaccinia Virus protein VP39"/>
    <property type="match status" value="1"/>
</dbReference>
<dbReference type="STRING" id="1305764.R9NWM5"/>
<dbReference type="InterPro" id="IPR029063">
    <property type="entry name" value="SAM-dependent_MTases_sf"/>
</dbReference>
<dbReference type="Proteomes" id="UP000014071">
    <property type="component" value="Unassembled WGS sequence"/>
</dbReference>
<gene>
    <name evidence="3" type="ORF">PHSY_000425</name>
</gene>
<accession>R9NWM5</accession>
<sequence length="501" mass="55613">MVMTDPRMYRSKTPDFRSLAAKYPQTFGTFVKDDGGYEAKIDFQDAEAVRCLAETLLVEDFGIRARLSDRNLCPMVRALVVFAQLMPSVTDAFGVLGNRLAYIALIHELLSSTLPTLHLLHHHTSQSPFPFSASRISGLDIGTGASAIYPILGVRCFPTWSFVATDIDGESLDYARTHLVSPNKMEDGITLIGVDGNNAFVPWKTNESGATFTMCNPPFYTSREEMDELAGKKKAPANAVCQGTPREMITKGGEVAFVRRMIEESLSIENVLWWTCMLGRLSSVALLGQDLKEKAKEGKMGSWGVKELQTGGGRTKRWVLIWAGRANGLRIPDVSVEEVEWSKRKRENADEKEMFCTAYESGRLAFQQPDDLDTPPLRTGGESAETYQDIFKTSMTAGTGTIEVILKQESWTRKVRRARLHAPHLSENSPPTAHDILPLLMARISVNERTTSSQQSASETGLVVKVTWTYGFDAVRFESFAMFLLAAVQRSVNDSGNDQEQ</sequence>
<dbReference type="GO" id="GO:0005634">
    <property type="term" value="C:nucleus"/>
    <property type="evidence" value="ECO:0007669"/>
    <property type="project" value="TreeGrafter"/>
</dbReference>
<keyword evidence="2" id="KW-0808">Transferase</keyword>
<dbReference type="EMBL" id="DF238770">
    <property type="protein sequence ID" value="GAC92867.1"/>
    <property type="molecule type" value="Genomic_DNA"/>
</dbReference>
<protein>
    <recommendedName>
        <fullName evidence="5">U6 small nuclear RNA (adenine-(43)-N(6))-methyltransferase</fullName>
    </recommendedName>
</protein>
<dbReference type="InterPro" id="IPR010286">
    <property type="entry name" value="METTL16/RlmF"/>
</dbReference>
<evidence type="ECO:0008006" key="5">
    <source>
        <dbReference type="Google" id="ProtNLM"/>
    </source>
</evidence>
<evidence type="ECO:0000313" key="4">
    <source>
        <dbReference type="Proteomes" id="UP000014071"/>
    </source>
</evidence>
<dbReference type="Pfam" id="PF05971">
    <property type="entry name" value="Methyltransf_10"/>
    <property type="match status" value="2"/>
</dbReference>
<evidence type="ECO:0000256" key="1">
    <source>
        <dbReference type="ARBA" id="ARBA00022603"/>
    </source>
</evidence>
<keyword evidence="1" id="KW-0489">Methyltransferase</keyword>
<dbReference type="eggNOG" id="KOG2912">
    <property type="taxonomic scope" value="Eukaryota"/>
</dbReference>
<name>R9NWM5_PSEHS</name>
<reference evidence="4" key="1">
    <citation type="journal article" date="2013" name="Genome Announc.">
        <title>Draft genome sequence of the basidiomycetous yeast-like fungus Pseudozyma hubeiensis SY62, which produces an abundant amount of the biosurfactant mannosylerythritol lipids.</title>
        <authorList>
            <person name="Konishi M."/>
            <person name="Hatada Y."/>
            <person name="Horiuchi J."/>
        </authorList>
    </citation>
    <scope>NUCLEOTIDE SEQUENCE [LARGE SCALE GENOMIC DNA]</scope>
    <source>
        <strain evidence="4">SY62</strain>
    </source>
</reference>
<dbReference type="PANTHER" id="PTHR13393">
    <property type="entry name" value="SAM-DEPENDENT METHYLTRANSFERASE"/>
    <property type="match status" value="1"/>
</dbReference>
<dbReference type="PANTHER" id="PTHR13393:SF0">
    <property type="entry name" value="RNA N6-ADENOSINE-METHYLTRANSFERASE METTL16"/>
    <property type="match status" value="1"/>
</dbReference>